<organism evidence="3 4">
    <name type="scientific">Aphidius gifuensis</name>
    <name type="common">Parasitoid wasp</name>
    <dbReference type="NCBI Taxonomy" id="684658"/>
    <lineage>
        <taxon>Eukaryota</taxon>
        <taxon>Metazoa</taxon>
        <taxon>Ecdysozoa</taxon>
        <taxon>Arthropoda</taxon>
        <taxon>Hexapoda</taxon>
        <taxon>Insecta</taxon>
        <taxon>Pterygota</taxon>
        <taxon>Neoptera</taxon>
        <taxon>Endopterygota</taxon>
        <taxon>Hymenoptera</taxon>
        <taxon>Apocrita</taxon>
        <taxon>Ichneumonoidea</taxon>
        <taxon>Braconidae</taxon>
        <taxon>Aphidiinae</taxon>
        <taxon>Aphidius</taxon>
    </lineage>
</organism>
<dbReference type="PANTHER" id="PTHR15323:SF6">
    <property type="entry name" value="CELL DIVISION CYCLE PROTEIN 123 HOMOLOG"/>
    <property type="match status" value="1"/>
</dbReference>
<dbReference type="GO" id="GO:0005737">
    <property type="term" value="C:cytoplasm"/>
    <property type="evidence" value="ECO:0007669"/>
    <property type="project" value="TreeGrafter"/>
</dbReference>
<feature type="region of interest" description="Disordered" evidence="2">
    <location>
        <begin position="56"/>
        <end position="78"/>
    </location>
</feature>
<keyword evidence="4" id="KW-1185">Reference proteome</keyword>
<evidence type="ECO:0000313" key="3">
    <source>
        <dbReference type="EMBL" id="KAF7989478.1"/>
    </source>
</evidence>
<dbReference type="PANTHER" id="PTHR15323">
    <property type="entry name" value="D123 PROTEIN"/>
    <property type="match status" value="1"/>
</dbReference>
<evidence type="ECO:0000313" key="4">
    <source>
        <dbReference type="Proteomes" id="UP000639338"/>
    </source>
</evidence>
<comment type="similarity">
    <text evidence="1">Belongs to the CDC123 family.</text>
</comment>
<protein>
    <recommendedName>
        <fullName evidence="5">Cell division cycle protein 123 homolog</fullName>
    </recommendedName>
</protein>
<dbReference type="EMBL" id="JACMRX010000005">
    <property type="protein sequence ID" value="KAF7989478.1"/>
    <property type="molecule type" value="Genomic_DNA"/>
</dbReference>
<dbReference type="AlphaFoldDB" id="A0A835CPT3"/>
<accession>A0A835CPT3</accession>
<dbReference type="InterPro" id="IPR009772">
    <property type="entry name" value="CDC123"/>
</dbReference>
<proteinExistence type="inferred from homology"/>
<evidence type="ECO:0000256" key="2">
    <source>
        <dbReference type="SAM" id="MobiDB-lite"/>
    </source>
</evidence>
<name>A0A835CPT3_APHGI</name>
<gene>
    <name evidence="3" type="ORF">HCN44_008152</name>
</gene>
<comment type="caution">
    <text evidence="3">The sequence shown here is derived from an EMBL/GenBank/DDBJ whole genome shotgun (WGS) entry which is preliminary data.</text>
</comment>
<evidence type="ECO:0008006" key="5">
    <source>
        <dbReference type="Google" id="ProtNLM"/>
    </source>
</evidence>
<evidence type="ECO:0000256" key="1">
    <source>
        <dbReference type="ARBA" id="ARBA00011047"/>
    </source>
</evidence>
<dbReference type="OrthoDB" id="360540at2759"/>
<sequence>MIGNPKVECSITSWYSKFEKDSLESTILCLPNDVINYIENDTTIVLPVEAINPSENNTEWVDGSAVDDDESEDEKTRPTFPEFSKKIQEAIDFYDAVFIKTNWRTPSDAIWVAPTKTLKCTTLEEVYLFLKSSDRVSDDISAIRNLNDDDNDVPLESCLVIKQWRDINPGNEFRCLVINKQLIGISQRDLSQYHKYMETEKYNIQTDITSFFNEKIKNKFDLNTYTFDVIRYKKDKVKIIDFGLIDEGTVKKTLFTFDELDKIENPPELRFIGEEMGIQPNTSNHFCAPQEVREYLTASANDSVIDFLRTEVQNQRIDD</sequence>
<reference evidence="3 4" key="1">
    <citation type="submission" date="2020-08" db="EMBL/GenBank/DDBJ databases">
        <title>Aphidius gifuensis genome sequencing and assembly.</title>
        <authorList>
            <person name="Du Z."/>
        </authorList>
    </citation>
    <scope>NUCLEOTIDE SEQUENCE [LARGE SCALE GENOMIC DNA]</scope>
    <source>
        <strain evidence="3">YNYX2018</strain>
        <tissue evidence="3">Adults</tissue>
    </source>
</reference>
<dbReference type="Proteomes" id="UP000639338">
    <property type="component" value="Unassembled WGS sequence"/>
</dbReference>
<dbReference type="Pfam" id="PF07065">
    <property type="entry name" value="D123"/>
    <property type="match status" value="1"/>
</dbReference>